<dbReference type="PROSITE" id="PS50234">
    <property type="entry name" value="VWFA"/>
    <property type="match status" value="1"/>
</dbReference>
<feature type="compositionally biased region" description="Basic and acidic residues" evidence="3">
    <location>
        <begin position="2807"/>
        <end position="2822"/>
    </location>
</feature>
<feature type="chain" id="PRO_5035300290" description="VWFA domain-containing protein" evidence="4">
    <location>
        <begin position="33"/>
        <end position="3486"/>
    </location>
</feature>
<evidence type="ECO:0000256" key="1">
    <source>
        <dbReference type="ARBA" id="ARBA00022741"/>
    </source>
</evidence>
<gene>
    <name evidence="6" type="ORF">Vretifemale_2893</name>
</gene>
<proteinExistence type="predicted"/>
<dbReference type="GO" id="GO:0005634">
    <property type="term" value="C:nucleus"/>
    <property type="evidence" value="ECO:0007669"/>
    <property type="project" value="TreeGrafter"/>
</dbReference>
<dbReference type="GO" id="GO:0030687">
    <property type="term" value="C:preribosome, large subunit precursor"/>
    <property type="evidence" value="ECO:0007669"/>
    <property type="project" value="TreeGrafter"/>
</dbReference>
<feature type="non-terminal residue" evidence="6">
    <location>
        <position position="3486"/>
    </location>
</feature>
<dbReference type="InterPro" id="IPR036465">
    <property type="entry name" value="vWFA_dom_sf"/>
</dbReference>
<feature type="compositionally biased region" description="Basic and acidic residues" evidence="3">
    <location>
        <begin position="2462"/>
        <end position="2477"/>
    </location>
</feature>
<feature type="compositionally biased region" description="Acidic residues" evidence="3">
    <location>
        <begin position="2554"/>
        <end position="2563"/>
    </location>
</feature>
<reference evidence="6" key="1">
    <citation type="journal article" date="2021" name="Proc. Natl. Acad. Sci. U.S.A.">
        <title>Three genomes in the algal genus Volvox reveal the fate of a haploid sex-determining region after a transition to homothallism.</title>
        <authorList>
            <person name="Yamamoto K."/>
            <person name="Hamaji T."/>
            <person name="Kawai-Toyooka H."/>
            <person name="Matsuzaki R."/>
            <person name="Takahashi F."/>
            <person name="Nishimura Y."/>
            <person name="Kawachi M."/>
            <person name="Noguchi H."/>
            <person name="Minakuchi Y."/>
            <person name="Umen J.G."/>
            <person name="Toyoda A."/>
            <person name="Nozaki H."/>
        </authorList>
    </citation>
    <scope>NUCLEOTIDE SEQUENCE</scope>
    <source>
        <strain evidence="6">NIES-3786</strain>
    </source>
</reference>
<dbReference type="PANTHER" id="PTHR48103">
    <property type="entry name" value="MIDASIN-RELATED"/>
    <property type="match status" value="1"/>
</dbReference>
<dbReference type="GO" id="GO:0000027">
    <property type="term" value="P:ribosomal large subunit assembly"/>
    <property type="evidence" value="ECO:0007669"/>
    <property type="project" value="TreeGrafter"/>
</dbReference>
<dbReference type="InterPro" id="IPR002035">
    <property type="entry name" value="VWF_A"/>
</dbReference>
<name>A0A8J4C1Y4_9CHLO</name>
<feature type="compositionally biased region" description="Acidic residues" evidence="3">
    <location>
        <begin position="3043"/>
        <end position="3059"/>
    </location>
</feature>
<dbReference type="GO" id="GO:0000055">
    <property type="term" value="P:ribosomal large subunit export from nucleus"/>
    <property type="evidence" value="ECO:0007669"/>
    <property type="project" value="TreeGrafter"/>
</dbReference>
<sequence length="3486" mass="369927">IAARLRCTQVALGARLLLHHVASGACTAVASAAASPLQLSYWRFLRPEERAATEAYHPVVDCLYPLFSTLCDLEDHLLAQPAGASIAAWEQDLEPRVRDLQAWRGALWRVSHGVLHLPLTVQSYTDGSEVEGTAAVVVEPLLRIDAPQFTWTWMQTDKALGALLALPGVGMSLASDSAHGDVTGRLEYVRAQVREALGLAVRPAKPLAWRLCGKPLLPSTLTLLEALVRGRALAAAAAAVALDVQGWPAGLQAAGVDLDAVIAAAAAAGTPATNSNSAAPQSVEDLLGDETLDVRQQVAEAIALTLCVDPGLRRALSQGVAMLGAMPLMEALYPGRTQRRRDAGGPAIGAPESLAAQGAGIVSALQDSLQARVREAVEQVLACPSEDEWMMRHGAPGVRSQASSAGSAIEDTRLPQQLLLLPSSWMASRTCRQLQLSLLAMQDCCSLRRQVKLLAAAAQAAARWPTDTNGAAAATAAAPVLARQAHAVVGAFVGSSSRCAADMSPCQQLEWVLDELEQHHVQERQQQQQAAKILTLDHSHGNAALPLGGSSGIVNDDGPDMQMLCQVVVPALAHDMWKTWHAANWRNCFSSGLGVAPSRAMHVLQVARLPTGAAAVLDGPLLSACALRVLRISESQVQNKVMRLQQLRAAAATLLLQGGGTTAAAPRQHTTVLGSPGTVATMRLASPEWAGLGYLLCQLLLAHVSSLPSEDLREQLRGLCGQLAAAAAAAAAPAPGAAIPDLVTLQDQLSFVLERSNHVLLRGLLQSLVLPAAGAVAEGLQLHLTCAGASSSSTIACNSSNIAALAQGVLYSAAQRRVARDNELALRGRAWMLVGLLRLQLVVPPAGIDPAGKYALKRRHLEGHIIHDLQPEILVRKTLQDLPGGPSEVAHLDELMQRRAEAVSQAETTAGRCVPRPQPSSYASLQLDAASFAASLAAPPRVLALMAAMSKAAATGSTEQQQSKAEDPPAAALREAELWHANAKAWCDRFGHQYAWYPDLVQPIQLAVHEMLRGFALLSAAVPTPAAAVGALGALVPHQQLGPVGAVVAGLLRFPTTTTDSTYAPGAQPLVLHPRFLAESNTLQLVQQVARAAALQAAAATPQHHQADPAKAAQGADLAGYEMQLRATRVALHALAQEALARGHTSATDATNNKTQDELILSSLERLLEALVQQWAALKAYEEAAAEEEAQQFKTKTSTATFMNEDEEAEATYRLAFPDHYAPFHDVAPLDPDEERQQEEEAATRGEEASAAAATAAQARSSAARQLLDGDLLTDVVQLHAAVYGALAAAQQRSSLVVAGEDCGTTPPASYIRTGPLATFASRASAGDAVAVERVFVRSYELGSELMAAVGYQLDSEIDNATELGHLFRLCLEHNALNRAAAATAAEAAVTSEGSRPATKRGAVAGAFTASRRRGGVIFCDEDGGVDIQKPCVEEISLLQEPVSAMESRLRRLLEEYPDHPLLVQLRAIALRVLSMPLQSPLKTALTGLELLLSRAQLWEETAASFVSLKAQLGPLAALATRWRRLELNSWKGLLRRVAARHASGAHRSWFHLHRLLSPTAFHPAGADTADTDASSAAAAAIATSGVPILIGMASVPAVLDPAAAAAPLNASTAPAAVGPLALPPELEASYRQAASTLESFVQTSTQGEFRARLTMLHAFACHVDVRRRQPGGAGPLAAALSAALYNLVRYYGQFISAVEAALAEGMAPLEKDLQDFVQLARWDDRGYYAMRASTEKAQRYLHRLSRRAEDVLRQPAATALAAAVKGMGVCELAAAAAAATRESDDVDTVATSVKENSKGDGTVQKQPHQPMASKAKLTKRTSTQIEAEAEAMELAGTSWPASADSWGGVSTIMMQWTRASTDLQAALPQDLESQQALASAAAVLGGSGDGAASYLSRLPQLLARLASVVADSLQTHDGDGTAAALVADGSTEDALDTMTPDELATAAIVRSHELRADISKGARMRKRQALAKLFEALEQQGLSRSQTSIPPYDRDVAAWFKHPEPMVEPLWQVHGGPEVDATAASTSWSRADDYYYRSMARLQKLWQGTRQPHRDLSMQEVSTARRLSEHVLYIVRRQRNALGEATSAVVALTKLSDWMSEAAASPSVSPAASSCALAADGAPVAESWSQAERLVAIRQQKNRLDELVLLGSETCQVLDACVSTRALPAAQAQLAMAASAARIATATMTTCKRRLDAALQGCIAWVTDLTGACSNGNGENCLVWVNRASILKVLQNCQELVSTEAELARTVRAVAATSSSNAGSGLQEVPGLYELHRAVASAAAEASECLASASRRVQPGPAAGATATASAMAGITAGLSAEFVAAVEGLVRGVLLWAQPAQQQQAGADGGRTQPARSMVQATNQLEAALKLPRAKELACACTAVLRQLPVAAQLTSSVAAAPGLLLRSVAPMLRMAAVALRLRALQLLALHRSTAKLAYICTAVLATLVEEGYCMPEAGKEVDGGDAPGEFKEAEGTGLGDGTGAKDISDQLENQDQLLGAQQRGAQPQEEQQDKQSGGPEEDQKKGIEMDDDFDGALHDVPTDERDLNRDSDDEEGDDERIDQQMGDVGDNEEVVDERLWNEEDGQDGKQDEQKNKKEEKYEKDAPIQVEDKTDLEYAAGQQEEQQDGPAKEPPKKEQKKKDQGAEEAQPEAGDEEDIGDEGLINEDTDDKYEDRHHAAPQAAEEELELPEEMNLDCDGADNEDVQEQPQHGPEQEEATGGEDEQGKEGDEHMASGEDNEQQGLEEAGGEDGKDGGGDEAGGDADEADNVDMEDAPAGMGKADEQQSTPPPESEQPPEPMAVDQAREDEGEGKEPRDSQVDQQQAGPCGVASGAPTKQPEIVGAAHGAPEEQQPVQPSDGDAASQRPQTAAADAQPPDTDRPPDAAPDARQADAGMASAAHLGAPAPISGGDREPGSQQQQQQKRRAPRQLQDPNPLRNLGDALERWRANLVVQHEATPANEADAAGAADDEKLEEGNEQPPAGAEFQFLGAEERSRQGDTQALAPATDEQAMEQAEQREESTLMQQPRDEQQDGKENAGEDDAVAMEEDHEEAGGEDGATQDQNQAAVVSGPVPRTWGGKQRQAKLATENPDGSLEDKVEREERPSADELLGREAQEGDAATDGEDLESSRVVARLANATLEDGDRTAAASTAEGLPVLQRGLTTEQMDVLRHQLDERLRNAAGAAAVVDLAYGSEIWARCDTLVSGLAGELTEQLRLILEPTLASKLAGDYRTGKRINMKKVIGYIASHFRRDKIWLRRNRPDKRRYQVLLACDDSRSMAENGCGGFALEALALICKAMSRLEVGQVGVLKFGGGEGVVPLHPLDAPFNDNVGPSLAARLTFRQDNTIADRPMLQLMASLDHMLATARHSCGAGGIGAGTQDLAQLVLILADGRFHEKESLHAAVREAAAKRGVCLAFIVLDNPTNSLLDMQSVSFAAGKPVFTKYLDSFPFPYYIVLRDIASLPATLADLLRQWFELSTA</sequence>
<dbReference type="Proteomes" id="UP000747110">
    <property type="component" value="Unassembled WGS sequence"/>
</dbReference>
<feature type="compositionally biased region" description="Acidic residues" evidence="3">
    <location>
        <begin position="2686"/>
        <end position="2709"/>
    </location>
</feature>
<feature type="region of interest" description="Disordered" evidence="3">
    <location>
        <begin position="2503"/>
        <end position="3133"/>
    </location>
</feature>
<feature type="compositionally biased region" description="Low complexity" evidence="3">
    <location>
        <begin position="2868"/>
        <end position="2880"/>
    </location>
</feature>
<keyword evidence="7" id="KW-1185">Reference proteome</keyword>
<dbReference type="GO" id="GO:0005524">
    <property type="term" value="F:ATP binding"/>
    <property type="evidence" value="ECO:0007669"/>
    <property type="project" value="UniProtKB-KW"/>
</dbReference>
<feature type="region of interest" description="Disordered" evidence="3">
    <location>
        <begin position="1796"/>
        <end position="1819"/>
    </location>
</feature>
<dbReference type="SUPFAM" id="SSF53300">
    <property type="entry name" value="vWA-like"/>
    <property type="match status" value="1"/>
</dbReference>
<feature type="compositionally biased region" description="Acidic residues" evidence="3">
    <location>
        <begin position="2651"/>
        <end position="2674"/>
    </location>
</feature>
<keyword evidence="1" id="KW-0547">Nucleotide-binding</keyword>
<dbReference type="OrthoDB" id="5186at2759"/>
<feature type="compositionally biased region" description="Acidic residues" evidence="3">
    <location>
        <begin position="2763"/>
        <end position="2777"/>
    </location>
</feature>
<keyword evidence="4" id="KW-0732">Signal</keyword>
<feature type="compositionally biased region" description="Basic and acidic residues" evidence="3">
    <location>
        <begin position="2727"/>
        <end position="2738"/>
    </location>
</feature>
<feature type="signal peptide" evidence="4">
    <location>
        <begin position="1"/>
        <end position="32"/>
    </location>
</feature>
<organism evidence="6 7">
    <name type="scientific">Volvox reticuliferus</name>
    <dbReference type="NCBI Taxonomy" id="1737510"/>
    <lineage>
        <taxon>Eukaryota</taxon>
        <taxon>Viridiplantae</taxon>
        <taxon>Chlorophyta</taxon>
        <taxon>core chlorophytes</taxon>
        <taxon>Chlorophyceae</taxon>
        <taxon>CS clade</taxon>
        <taxon>Chlamydomonadales</taxon>
        <taxon>Volvocaceae</taxon>
        <taxon>Volvox</taxon>
    </lineage>
</organism>
<dbReference type="PANTHER" id="PTHR48103:SF2">
    <property type="entry name" value="MIDASIN"/>
    <property type="match status" value="1"/>
</dbReference>
<evidence type="ECO:0000313" key="6">
    <source>
        <dbReference type="EMBL" id="GIL72549.1"/>
    </source>
</evidence>
<feature type="compositionally biased region" description="Low complexity" evidence="3">
    <location>
        <begin position="2959"/>
        <end position="2971"/>
    </location>
</feature>
<evidence type="ECO:0000256" key="3">
    <source>
        <dbReference type="SAM" id="MobiDB-lite"/>
    </source>
</evidence>
<feature type="compositionally biased region" description="Basic and acidic residues" evidence="3">
    <location>
        <begin position="3099"/>
        <end position="3120"/>
    </location>
</feature>
<dbReference type="EMBL" id="BNCP01000004">
    <property type="protein sequence ID" value="GIL72549.1"/>
    <property type="molecule type" value="Genomic_DNA"/>
</dbReference>
<feature type="compositionally biased region" description="Low complexity" evidence="3">
    <location>
        <begin position="2503"/>
        <end position="2512"/>
    </location>
</feature>
<accession>A0A8J4C1Y4</accession>
<comment type="caution">
    <text evidence="6">The sequence shown here is derived from an EMBL/GenBank/DDBJ whole genome shotgun (WGS) entry which is preliminary data.</text>
</comment>
<evidence type="ECO:0000256" key="2">
    <source>
        <dbReference type="ARBA" id="ARBA00022840"/>
    </source>
</evidence>
<protein>
    <recommendedName>
        <fullName evidence="5">VWFA domain-containing protein</fullName>
    </recommendedName>
</protein>
<feature type="compositionally biased region" description="Basic and acidic residues" evidence="3">
    <location>
        <begin position="2632"/>
        <end position="2647"/>
    </location>
</feature>
<evidence type="ECO:0000259" key="5">
    <source>
        <dbReference type="PROSITE" id="PS50234"/>
    </source>
</evidence>
<feature type="compositionally biased region" description="Basic and acidic residues" evidence="3">
    <location>
        <begin position="2538"/>
        <end position="2553"/>
    </location>
</feature>
<feature type="compositionally biased region" description="Basic and acidic residues" evidence="3">
    <location>
        <begin position="2579"/>
        <end position="2618"/>
    </location>
</feature>
<feature type="region of interest" description="Disordered" evidence="3">
    <location>
        <begin position="2462"/>
        <end position="2490"/>
    </location>
</feature>
<feature type="domain" description="VWFA" evidence="5">
    <location>
        <begin position="3273"/>
        <end position="3477"/>
    </location>
</feature>
<feature type="compositionally biased region" description="Pro residues" evidence="3">
    <location>
        <begin position="2791"/>
        <end position="2802"/>
    </location>
</feature>
<feature type="compositionally biased region" description="Basic and acidic residues" evidence="3">
    <location>
        <begin position="3019"/>
        <end position="3042"/>
    </location>
</feature>
<keyword evidence="2" id="KW-0067">ATP-binding</keyword>
<evidence type="ECO:0000256" key="4">
    <source>
        <dbReference type="SAM" id="SignalP"/>
    </source>
</evidence>
<evidence type="ECO:0000313" key="7">
    <source>
        <dbReference type="Proteomes" id="UP000747110"/>
    </source>
</evidence>